<protein>
    <submittedName>
        <fullName evidence="4">Uncharacterized protein</fullName>
    </submittedName>
</protein>
<dbReference type="AlphaFoldDB" id="A2DHP2"/>
<dbReference type="Proteomes" id="UP000001542">
    <property type="component" value="Unassembled WGS sequence"/>
</dbReference>
<dbReference type="KEGG" id="tva:5465624"/>
<reference evidence="4" key="2">
    <citation type="journal article" date="2007" name="Science">
        <title>Draft genome sequence of the sexually transmitted pathogen Trichomonas vaginalis.</title>
        <authorList>
            <person name="Carlton J.M."/>
            <person name="Hirt R.P."/>
            <person name="Silva J.C."/>
            <person name="Delcher A.L."/>
            <person name="Schatz M."/>
            <person name="Zhao Q."/>
            <person name="Wortman J.R."/>
            <person name="Bidwell S.L."/>
            <person name="Alsmark U.C.M."/>
            <person name="Besteiro S."/>
            <person name="Sicheritz-Ponten T."/>
            <person name="Noel C.J."/>
            <person name="Dacks J.B."/>
            <person name="Foster P.G."/>
            <person name="Simillion C."/>
            <person name="Van de Peer Y."/>
            <person name="Miranda-Saavedra D."/>
            <person name="Barton G.J."/>
            <person name="Westrop G.D."/>
            <person name="Mueller S."/>
            <person name="Dessi D."/>
            <person name="Fiori P.L."/>
            <person name="Ren Q."/>
            <person name="Paulsen I."/>
            <person name="Zhang H."/>
            <person name="Bastida-Corcuera F.D."/>
            <person name="Simoes-Barbosa A."/>
            <person name="Brown M.T."/>
            <person name="Hayes R.D."/>
            <person name="Mukherjee M."/>
            <person name="Okumura C.Y."/>
            <person name="Schneider R."/>
            <person name="Smith A.J."/>
            <person name="Vanacova S."/>
            <person name="Villalvazo M."/>
            <person name="Haas B.J."/>
            <person name="Pertea M."/>
            <person name="Feldblyum T.V."/>
            <person name="Utterback T.R."/>
            <person name="Shu C.L."/>
            <person name="Osoegawa K."/>
            <person name="de Jong P.J."/>
            <person name="Hrdy I."/>
            <person name="Horvathova L."/>
            <person name="Zubacova Z."/>
            <person name="Dolezal P."/>
            <person name="Malik S.B."/>
            <person name="Logsdon J.M. Jr."/>
            <person name="Henze K."/>
            <person name="Gupta A."/>
            <person name="Wang C.C."/>
            <person name="Dunne R.L."/>
            <person name="Upcroft J.A."/>
            <person name="Upcroft P."/>
            <person name="White O."/>
            <person name="Salzberg S.L."/>
            <person name="Tang P."/>
            <person name="Chiu C.-H."/>
            <person name="Lee Y.-S."/>
            <person name="Embley T.M."/>
            <person name="Coombs G.H."/>
            <person name="Mottram J.C."/>
            <person name="Tachezy J."/>
            <person name="Fraser-Liggett C.M."/>
            <person name="Johnson P.J."/>
        </authorList>
    </citation>
    <scope>NUCLEOTIDE SEQUENCE [LARGE SCALE GENOMIC DNA]</scope>
    <source>
        <strain evidence="4">G3</strain>
    </source>
</reference>
<evidence type="ECO:0000313" key="5">
    <source>
        <dbReference type="Proteomes" id="UP000001542"/>
    </source>
</evidence>
<organism evidence="4 5">
    <name type="scientific">Trichomonas vaginalis (strain ATCC PRA-98 / G3)</name>
    <dbReference type="NCBI Taxonomy" id="412133"/>
    <lineage>
        <taxon>Eukaryota</taxon>
        <taxon>Metamonada</taxon>
        <taxon>Parabasalia</taxon>
        <taxon>Trichomonadida</taxon>
        <taxon>Trichomonadidae</taxon>
        <taxon>Trichomonas</taxon>
    </lineage>
</organism>
<gene>
    <name evidence="4" type="ORF">TVAG_365980</name>
</gene>
<dbReference type="FunFam" id="2.60.34.10:FF:000063">
    <property type="entry name" value="Heat shock 70 kDa protein cognate 1-like Protein"/>
    <property type="match status" value="1"/>
</dbReference>
<dbReference type="Gene3D" id="2.60.34.10">
    <property type="entry name" value="Substrate Binding Domain Of DNAk, Chain A, domain 1"/>
    <property type="match status" value="1"/>
</dbReference>
<keyword evidence="2" id="KW-0067">ATP-binding</keyword>
<dbReference type="Pfam" id="PF00012">
    <property type="entry name" value="HSP70"/>
    <property type="match status" value="1"/>
</dbReference>
<accession>A2DHP2</accession>
<dbReference type="VEuPathDB" id="TrichDB:TVAG_365980"/>
<keyword evidence="3" id="KW-0175">Coiled coil</keyword>
<dbReference type="InParanoid" id="A2DHP2"/>
<evidence type="ECO:0000313" key="4">
    <source>
        <dbReference type="EMBL" id="EAY20090.1"/>
    </source>
</evidence>
<feature type="coiled-coil region" evidence="3">
    <location>
        <begin position="156"/>
        <end position="183"/>
    </location>
</feature>
<keyword evidence="5" id="KW-1185">Reference proteome</keyword>
<dbReference type="InterPro" id="IPR013126">
    <property type="entry name" value="Hsp_70_fam"/>
</dbReference>
<proteinExistence type="predicted"/>
<dbReference type="PANTHER" id="PTHR19375">
    <property type="entry name" value="HEAT SHOCK PROTEIN 70KDA"/>
    <property type="match status" value="1"/>
</dbReference>
<name>A2DHP2_TRIV3</name>
<dbReference type="SUPFAM" id="SSF100920">
    <property type="entry name" value="Heat shock protein 70kD (HSP70), peptide-binding domain"/>
    <property type="match status" value="1"/>
</dbReference>
<evidence type="ECO:0000256" key="3">
    <source>
        <dbReference type="SAM" id="Coils"/>
    </source>
</evidence>
<dbReference type="STRING" id="5722.A2DHP2"/>
<dbReference type="VEuPathDB" id="TrichDB:TVAGG3_0303000"/>
<evidence type="ECO:0000256" key="2">
    <source>
        <dbReference type="ARBA" id="ARBA00022840"/>
    </source>
</evidence>
<keyword evidence="1" id="KW-0547">Nucleotide-binding</keyword>
<reference evidence="4" key="1">
    <citation type="submission" date="2006-10" db="EMBL/GenBank/DDBJ databases">
        <authorList>
            <person name="Amadeo P."/>
            <person name="Zhao Q."/>
            <person name="Wortman J."/>
            <person name="Fraser-Liggett C."/>
            <person name="Carlton J."/>
        </authorList>
    </citation>
    <scope>NUCLEOTIDE SEQUENCE</scope>
    <source>
        <strain evidence="4">G3</strain>
    </source>
</reference>
<dbReference type="InterPro" id="IPR029047">
    <property type="entry name" value="HSP70_peptide-bd_sf"/>
</dbReference>
<dbReference type="RefSeq" id="XP_001581076.1">
    <property type="nucleotide sequence ID" value="XM_001581026.1"/>
</dbReference>
<dbReference type="SMR" id="A2DHP2"/>
<dbReference type="GO" id="GO:0005524">
    <property type="term" value="F:ATP binding"/>
    <property type="evidence" value="ECO:0007669"/>
    <property type="project" value="UniProtKB-KW"/>
</dbReference>
<evidence type="ECO:0000256" key="1">
    <source>
        <dbReference type="ARBA" id="ARBA00022741"/>
    </source>
</evidence>
<dbReference type="EMBL" id="DS113201">
    <property type="protein sequence ID" value="EAY20090.1"/>
    <property type="molecule type" value="Genomic_DNA"/>
</dbReference>
<dbReference type="GO" id="GO:0140662">
    <property type="term" value="F:ATP-dependent protein folding chaperone"/>
    <property type="evidence" value="ECO:0007669"/>
    <property type="project" value="InterPro"/>
</dbReference>
<sequence length="204" mass="23528">MSFVDTAGCIALGACMVCHDLMTTKQLAIHDVLPYSVGFLENRQNIKMLIERNSPLPQERSFEFVVKNPTPRACIQFFQGDNDDVRNNYPIGRFMLDDIPEIPDSKFTMNITVGDDGILSVSAYFVKNGKKDVMALRYMTRLEGAEMERTIKRHNLIMAQRMIKELKRRIERHRKLANMYEEIVKLGPNDLELLRVMVANTKNE</sequence>